<keyword evidence="2" id="KW-1185">Reference proteome</keyword>
<sequence>MRSQRAQSVRAPSPMLARYSLVALSVTECDVQDRKCIPVSPVSVSRGLRECDARVARAGIRGTHEARRPMYRRRA</sequence>
<organism evidence="1 2">
    <name type="scientific">Sinomonas cyclohexanicum</name>
    <name type="common">Corynebacterium cyclohexanicum</name>
    <dbReference type="NCBI Taxonomy" id="322009"/>
    <lineage>
        <taxon>Bacteria</taxon>
        <taxon>Bacillati</taxon>
        <taxon>Actinomycetota</taxon>
        <taxon>Actinomycetes</taxon>
        <taxon>Micrococcales</taxon>
        <taxon>Micrococcaceae</taxon>
        <taxon>Sinomonas</taxon>
    </lineage>
</organism>
<dbReference type="EMBL" id="AP024525">
    <property type="protein sequence ID" value="BCT75181.1"/>
    <property type="molecule type" value="Genomic_DNA"/>
</dbReference>
<protein>
    <submittedName>
        <fullName evidence="1">Uncharacterized protein</fullName>
    </submittedName>
</protein>
<accession>A0ABM7PSI2</accession>
<proteinExistence type="predicted"/>
<evidence type="ECO:0000313" key="1">
    <source>
        <dbReference type="EMBL" id="BCT75181.1"/>
    </source>
</evidence>
<gene>
    <name evidence="1" type="ORF">SCMU_10230</name>
</gene>
<dbReference type="Proteomes" id="UP001319861">
    <property type="component" value="Chromosome"/>
</dbReference>
<reference evidence="1 2" key="1">
    <citation type="journal article" date="2021" name="J. Biosci. Bioeng.">
        <title>Identification and characterization of a chc gene cluster responsible for the aromatization pathway of cyclohexanecarboxylate degradation in Sinomonas cyclohexanicum ATCC 51369.</title>
        <authorList>
            <person name="Yamamoto T."/>
            <person name="Hasegawa Y."/>
            <person name="Lau P.C.K."/>
            <person name="Iwaki H."/>
        </authorList>
    </citation>
    <scope>NUCLEOTIDE SEQUENCE [LARGE SCALE GENOMIC DNA]</scope>
    <source>
        <strain evidence="1 2">ATCC 51369</strain>
    </source>
</reference>
<name>A0ABM7PSI2_SINCY</name>
<evidence type="ECO:0000313" key="2">
    <source>
        <dbReference type="Proteomes" id="UP001319861"/>
    </source>
</evidence>